<accession>A0A0P1BJS1</accession>
<dbReference type="Pfam" id="PF03851">
    <property type="entry name" value="UvdE"/>
    <property type="match status" value="1"/>
</dbReference>
<dbReference type="OrthoDB" id="541883at2759"/>
<feature type="region of interest" description="Disordered" evidence="7">
    <location>
        <begin position="138"/>
        <end position="167"/>
    </location>
</feature>
<dbReference type="InterPro" id="IPR004601">
    <property type="entry name" value="UvdE"/>
</dbReference>
<dbReference type="GO" id="GO:0005634">
    <property type="term" value="C:nucleus"/>
    <property type="evidence" value="ECO:0007669"/>
    <property type="project" value="TreeGrafter"/>
</dbReference>
<sequence>MSSITRAASDAIATSIHSDQPLSVPSARTDSSRAAQAVQQSASAPILQQTRRRSARGSAKQVEAQVLVDASQVKEEVGEGAADVRPVLDESSVDALKGSRNGRYNAPSRKRKASAKSAAAANGMLKDESGEEIIAQSNAHPAPTEPPQINGVHKTDSLSPAPSDTPKVSALERKRLAAIEAHHKWEPAPVQHRDFAQEGSAQRGAFRGRLGYACLNTVLRSTKPPSSKESIFSSRTLRLATIREKGVEAAIELARANINDIIPMLHWNVANNIRFMRLSCEMLPFASHNEVGWDVSVLETELRRAGNEAKKLGVRLTLHPGQFVQLGTPNQQVLENSIREFEIYCKMLDLMGLGPESVMILHGGGSYGDQAAALERIENTITTRLSASARSRLVLENDEISYSAEELLPLCEKLDVPLVFDWHHDLLRPSSLTPDELLPRIINIWQRRGIKPKFHLSEPRAGAKTHRQRRAHSDRCVELPMELPEDADLMIEAKDKEQAVLELYRIYNLFPVDKMVLRPHADDVTMATAGRRTVLDGSGGSTKRSGSPTSTGSPRKLTPKEEEAQKVSNAIKKAKAVAERLGRTYDGPREEEDLRAELAKNLVPASQVRAEMKTAANRIREDLKAGRPRVAPAPISREGTPTADAEE</sequence>
<dbReference type="NCBIfam" id="TIGR00629">
    <property type="entry name" value="uvde"/>
    <property type="match status" value="1"/>
</dbReference>
<evidence type="ECO:0000256" key="1">
    <source>
        <dbReference type="ARBA" id="ARBA00022722"/>
    </source>
</evidence>
<dbReference type="GO" id="GO:0006289">
    <property type="term" value="P:nucleotide-excision repair"/>
    <property type="evidence" value="ECO:0007669"/>
    <property type="project" value="InterPro"/>
</dbReference>
<feature type="compositionally biased region" description="Low complexity" evidence="7">
    <location>
        <begin position="32"/>
        <end position="44"/>
    </location>
</feature>
<name>A0A0P1BJS1_9BASI</name>
<dbReference type="SUPFAM" id="SSF51658">
    <property type="entry name" value="Xylose isomerase-like"/>
    <property type="match status" value="1"/>
</dbReference>
<keyword evidence="4" id="KW-0228">DNA excision</keyword>
<evidence type="ECO:0000313" key="8">
    <source>
        <dbReference type="EMBL" id="CEH16044.1"/>
    </source>
</evidence>
<evidence type="ECO:0000256" key="5">
    <source>
        <dbReference type="ARBA" id="ARBA00022801"/>
    </source>
</evidence>
<dbReference type="GO" id="GO:0005739">
    <property type="term" value="C:mitochondrion"/>
    <property type="evidence" value="ECO:0007669"/>
    <property type="project" value="TreeGrafter"/>
</dbReference>
<feature type="region of interest" description="Disordered" evidence="7">
    <location>
        <begin position="1"/>
        <end position="61"/>
    </location>
</feature>
<dbReference type="AlphaFoldDB" id="A0A0P1BJS1"/>
<dbReference type="EMBL" id="CCYA01000278">
    <property type="protein sequence ID" value="CEH16044.1"/>
    <property type="molecule type" value="Genomic_DNA"/>
</dbReference>
<keyword evidence="1" id="KW-0540">Nuclease</keyword>
<dbReference type="STRING" id="401625.A0A0P1BJS1"/>
<protein>
    <submittedName>
        <fullName evidence="8">Related to uv-endonuclease uve-1</fullName>
    </submittedName>
</protein>
<keyword evidence="2 8" id="KW-0255">Endonuclease</keyword>
<proteinExistence type="predicted"/>
<evidence type="ECO:0000256" key="4">
    <source>
        <dbReference type="ARBA" id="ARBA00022769"/>
    </source>
</evidence>
<dbReference type="Gene3D" id="3.20.20.150">
    <property type="entry name" value="Divalent-metal-dependent TIM barrel enzymes"/>
    <property type="match status" value="1"/>
</dbReference>
<keyword evidence="9" id="KW-1185">Reference proteome</keyword>
<evidence type="ECO:0000256" key="6">
    <source>
        <dbReference type="ARBA" id="ARBA00023204"/>
    </source>
</evidence>
<feature type="region of interest" description="Disordered" evidence="7">
    <location>
        <begin position="529"/>
        <end position="567"/>
    </location>
</feature>
<reference evidence="8 9" key="1">
    <citation type="submission" date="2014-09" db="EMBL/GenBank/DDBJ databases">
        <authorList>
            <person name="Magalhaes I.L.F."/>
            <person name="Oliveira U."/>
            <person name="Santos F.R."/>
            <person name="Vidigal T.H.D.A."/>
            <person name="Brescovit A.D."/>
            <person name="Santos A.J."/>
        </authorList>
    </citation>
    <scope>NUCLEOTIDE SEQUENCE [LARGE SCALE GENOMIC DNA]</scope>
</reference>
<evidence type="ECO:0000256" key="7">
    <source>
        <dbReference type="SAM" id="MobiDB-lite"/>
    </source>
</evidence>
<dbReference type="PANTHER" id="PTHR31290:SF5">
    <property type="entry name" value="UV-DAMAGE ENDONUCLEASE"/>
    <property type="match status" value="1"/>
</dbReference>
<evidence type="ECO:0000313" key="9">
    <source>
        <dbReference type="Proteomes" id="UP000054845"/>
    </source>
</evidence>
<dbReference type="GO" id="GO:0004519">
    <property type="term" value="F:endonuclease activity"/>
    <property type="evidence" value="ECO:0007669"/>
    <property type="project" value="UniProtKB-KW"/>
</dbReference>
<evidence type="ECO:0000256" key="2">
    <source>
        <dbReference type="ARBA" id="ARBA00022759"/>
    </source>
</evidence>
<evidence type="ECO:0000256" key="3">
    <source>
        <dbReference type="ARBA" id="ARBA00022763"/>
    </source>
</evidence>
<feature type="compositionally biased region" description="Polar residues" evidence="7">
    <location>
        <begin position="541"/>
        <end position="553"/>
    </location>
</feature>
<keyword evidence="5" id="KW-0378">Hydrolase</keyword>
<feature type="region of interest" description="Disordered" evidence="7">
    <location>
        <begin position="92"/>
        <end position="123"/>
    </location>
</feature>
<dbReference type="GO" id="GO:0009411">
    <property type="term" value="P:response to UV"/>
    <property type="evidence" value="ECO:0007669"/>
    <property type="project" value="InterPro"/>
</dbReference>
<keyword evidence="6" id="KW-0234">DNA repair</keyword>
<organism evidence="8 9">
    <name type="scientific">Ceraceosorus bombacis</name>
    <dbReference type="NCBI Taxonomy" id="401625"/>
    <lineage>
        <taxon>Eukaryota</taxon>
        <taxon>Fungi</taxon>
        <taxon>Dikarya</taxon>
        <taxon>Basidiomycota</taxon>
        <taxon>Ustilaginomycotina</taxon>
        <taxon>Exobasidiomycetes</taxon>
        <taxon>Ceraceosorales</taxon>
        <taxon>Ceraceosoraceae</taxon>
        <taxon>Ceraceosorus</taxon>
    </lineage>
</organism>
<keyword evidence="3" id="KW-0227">DNA damage</keyword>
<dbReference type="PANTHER" id="PTHR31290">
    <property type="entry name" value="UV-DAMAGE ENDONUCLEASE"/>
    <property type="match status" value="1"/>
</dbReference>
<dbReference type="Proteomes" id="UP000054845">
    <property type="component" value="Unassembled WGS sequence"/>
</dbReference>
<feature type="region of interest" description="Disordered" evidence="7">
    <location>
        <begin position="618"/>
        <end position="647"/>
    </location>
</feature>
<dbReference type="GO" id="GO:0043504">
    <property type="term" value="P:mitochondrial DNA repair"/>
    <property type="evidence" value="ECO:0007669"/>
    <property type="project" value="TreeGrafter"/>
</dbReference>
<dbReference type="GO" id="GO:0016787">
    <property type="term" value="F:hydrolase activity"/>
    <property type="evidence" value="ECO:0007669"/>
    <property type="project" value="UniProtKB-KW"/>
</dbReference>
<dbReference type="InterPro" id="IPR036237">
    <property type="entry name" value="Xyl_isomerase-like_sf"/>
</dbReference>
<feature type="compositionally biased region" description="Polar residues" evidence="7">
    <location>
        <begin position="15"/>
        <end position="29"/>
    </location>
</feature>